<evidence type="ECO:0000313" key="1">
    <source>
        <dbReference type="EMBL" id="KIK18517.1"/>
    </source>
</evidence>
<dbReference type="HOGENOM" id="CLU_142393_0_0_1"/>
<gene>
    <name evidence="1" type="ORF">PISMIDRAFT_684107</name>
</gene>
<dbReference type="AlphaFoldDB" id="A0A0C9Z832"/>
<organism evidence="1 2">
    <name type="scientific">Pisolithus microcarpus 441</name>
    <dbReference type="NCBI Taxonomy" id="765257"/>
    <lineage>
        <taxon>Eukaryota</taxon>
        <taxon>Fungi</taxon>
        <taxon>Dikarya</taxon>
        <taxon>Basidiomycota</taxon>
        <taxon>Agaricomycotina</taxon>
        <taxon>Agaricomycetes</taxon>
        <taxon>Agaricomycetidae</taxon>
        <taxon>Boletales</taxon>
        <taxon>Sclerodermatineae</taxon>
        <taxon>Pisolithaceae</taxon>
        <taxon>Pisolithus</taxon>
    </lineage>
</organism>
<keyword evidence="2" id="KW-1185">Reference proteome</keyword>
<sequence>MSVHFTTLERGDLFWAELVLDPADIAYRSSGTARKIRNKVPLPRICIVLQKYTNCIGATYLATFDEALTLPPGLDRRMWYPFKPAESHGSYSSLAAQRNKKAQWASLRSVHYVYDQYVEKLGLRLPAASVDAIQRAMQTAHS</sequence>
<accession>A0A0C9Z832</accession>
<protein>
    <submittedName>
        <fullName evidence="1">Uncharacterized protein</fullName>
    </submittedName>
</protein>
<reference evidence="1 2" key="1">
    <citation type="submission" date="2014-04" db="EMBL/GenBank/DDBJ databases">
        <authorList>
            <consortium name="DOE Joint Genome Institute"/>
            <person name="Kuo A."/>
            <person name="Kohler A."/>
            <person name="Costa M.D."/>
            <person name="Nagy L.G."/>
            <person name="Floudas D."/>
            <person name="Copeland A."/>
            <person name="Barry K.W."/>
            <person name="Cichocki N."/>
            <person name="Veneault-Fourrey C."/>
            <person name="LaButti K."/>
            <person name="Lindquist E.A."/>
            <person name="Lipzen A."/>
            <person name="Lundell T."/>
            <person name="Morin E."/>
            <person name="Murat C."/>
            <person name="Sun H."/>
            <person name="Tunlid A."/>
            <person name="Henrissat B."/>
            <person name="Grigoriev I.V."/>
            <person name="Hibbett D.S."/>
            <person name="Martin F."/>
            <person name="Nordberg H.P."/>
            <person name="Cantor M.N."/>
            <person name="Hua S.X."/>
        </authorList>
    </citation>
    <scope>NUCLEOTIDE SEQUENCE [LARGE SCALE GENOMIC DNA]</scope>
    <source>
        <strain evidence="1 2">441</strain>
    </source>
</reference>
<dbReference type="EMBL" id="KN833803">
    <property type="protein sequence ID" value="KIK18517.1"/>
    <property type="molecule type" value="Genomic_DNA"/>
</dbReference>
<evidence type="ECO:0000313" key="2">
    <source>
        <dbReference type="Proteomes" id="UP000054018"/>
    </source>
</evidence>
<dbReference type="Proteomes" id="UP000054018">
    <property type="component" value="Unassembled WGS sequence"/>
</dbReference>
<reference evidence="2" key="2">
    <citation type="submission" date="2015-01" db="EMBL/GenBank/DDBJ databases">
        <title>Evolutionary Origins and Diversification of the Mycorrhizal Mutualists.</title>
        <authorList>
            <consortium name="DOE Joint Genome Institute"/>
            <consortium name="Mycorrhizal Genomics Consortium"/>
            <person name="Kohler A."/>
            <person name="Kuo A."/>
            <person name="Nagy L.G."/>
            <person name="Floudas D."/>
            <person name="Copeland A."/>
            <person name="Barry K.W."/>
            <person name="Cichocki N."/>
            <person name="Veneault-Fourrey C."/>
            <person name="LaButti K."/>
            <person name="Lindquist E.A."/>
            <person name="Lipzen A."/>
            <person name="Lundell T."/>
            <person name="Morin E."/>
            <person name="Murat C."/>
            <person name="Riley R."/>
            <person name="Ohm R."/>
            <person name="Sun H."/>
            <person name="Tunlid A."/>
            <person name="Henrissat B."/>
            <person name="Grigoriev I.V."/>
            <person name="Hibbett D.S."/>
            <person name="Martin F."/>
        </authorList>
    </citation>
    <scope>NUCLEOTIDE SEQUENCE [LARGE SCALE GENOMIC DNA]</scope>
    <source>
        <strain evidence="2">441</strain>
    </source>
</reference>
<name>A0A0C9Z832_9AGAM</name>
<proteinExistence type="predicted"/>
<dbReference type="OrthoDB" id="2603618at2759"/>